<dbReference type="InterPro" id="IPR010266">
    <property type="entry name" value="NnrS"/>
</dbReference>
<dbReference type="Pfam" id="PF05940">
    <property type="entry name" value="NnrS"/>
    <property type="match status" value="1"/>
</dbReference>
<keyword evidence="1" id="KW-1133">Transmembrane helix</keyword>
<keyword evidence="3" id="KW-1185">Reference proteome</keyword>
<reference evidence="2 3" key="1">
    <citation type="submission" date="2020-08" db="EMBL/GenBank/DDBJ databases">
        <title>Genome sequence of Acidovorax monticola KACC 19171T.</title>
        <authorList>
            <person name="Hyun D.-W."/>
            <person name="Bae J.-W."/>
        </authorList>
    </citation>
    <scope>NUCLEOTIDE SEQUENCE [LARGE SCALE GENOMIC DNA]</scope>
    <source>
        <strain evidence="2 3">KACC 19171</strain>
    </source>
</reference>
<evidence type="ECO:0000313" key="3">
    <source>
        <dbReference type="Proteomes" id="UP000516057"/>
    </source>
</evidence>
<feature type="transmembrane region" description="Helical" evidence="1">
    <location>
        <begin position="333"/>
        <end position="352"/>
    </location>
</feature>
<evidence type="ECO:0000256" key="1">
    <source>
        <dbReference type="SAM" id="Phobius"/>
    </source>
</evidence>
<feature type="transmembrane region" description="Helical" evidence="1">
    <location>
        <begin position="143"/>
        <end position="161"/>
    </location>
</feature>
<sequence>MLRATHPLWMCGMRPFFLLAMLSALALIALWSVVLGAGIAPPRVAGGAVVWHVHEMVFGFACAAVAGFALTAVPEFTGSAGVTRAQLRALVLLWVLGRLGFWSSGAIGMAGLWLSAAAHMGLLLGLAALLARPLWGPAGRAHLALWWTLPALAATVAGFHADALRGLPGLRWLHAALGLLMLLIVVAMSRISMRIVNRAIEATTPGAPPYFARPPRRHLAALCIGLYTLAEFMQPGSRLTGWLALAASASMLHLMGDWHVGRALLRRWPLMLYAVYTCMALGYGLLGWFLLGGEPGAGAGRHLLTMGAMSLAVFAVIAIAGRAHCGLPPDTGPWVPLGSALLLAATGLRAGAAWLGGASWLAGAGACWCLAFALLLWRVGPPLMRERPDGRQGC</sequence>
<feature type="transmembrane region" description="Helical" evidence="1">
    <location>
        <begin position="52"/>
        <end position="73"/>
    </location>
</feature>
<keyword evidence="1" id="KW-0812">Transmembrane</keyword>
<keyword evidence="1" id="KW-0472">Membrane</keyword>
<gene>
    <name evidence="2" type="ORF">H9L24_14915</name>
</gene>
<dbReference type="EMBL" id="CP060790">
    <property type="protein sequence ID" value="QNP61375.1"/>
    <property type="molecule type" value="Genomic_DNA"/>
</dbReference>
<proteinExistence type="predicted"/>
<dbReference type="AlphaFoldDB" id="A0A7H0HLF9"/>
<feature type="transmembrane region" description="Helical" evidence="1">
    <location>
        <begin position="110"/>
        <end position="131"/>
    </location>
</feature>
<feature type="transmembrane region" description="Helical" evidence="1">
    <location>
        <begin position="303"/>
        <end position="321"/>
    </location>
</feature>
<feature type="transmembrane region" description="Helical" evidence="1">
    <location>
        <begin position="173"/>
        <end position="196"/>
    </location>
</feature>
<feature type="transmembrane region" description="Helical" evidence="1">
    <location>
        <begin position="85"/>
        <end position="104"/>
    </location>
</feature>
<protein>
    <submittedName>
        <fullName evidence="2">NnrS family protein</fullName>
    </submittedName>
</protein>
<dbReference type="KEGG" id="amon:H9L24_14915"/>
<accession>A0A7H0HLF9</accession>
<evidence type="ECO:0000313" key="2">
    <source>
        <dbReference type="EMBL" id="QNP61375.1"/>
    </source>
</evidence>
<organism evidence="2 3">
    <name type="scientific">Paenacidovorax monticola</name>
    <dbReference type="NCBI Taxonomy" id="1926868"/>
    <lineage>
        <taxon>Bacteria</taxon>
        <taxon>Pseudomonadati</taxon>
        <taxon>Pseudomonadota</taxon>
        <taxon>Betaproteobacteria</taxon>
        <taxon>Burkholderiales</taxon>
        <taxon>Comamonadaceae</taxon>
        <taxon>Paenacidovorax</taxon>
    </lineage>
</organism>
<dbReference type="Proteomes" id="UP000516057">
    <property type="component" value="Chromosome"/>
</dbReference>
<feature type="transmembrane region" description="Helical" evidence="1">
    <location>
        <begin position="358"/>
        <end position="377"/>
    </location>
</feature>
<name>A0A7H0HLF9_9BURK</name>
<feature type="transmembrane region" description="Helical" evidence="1">
    <location>
        <begin position="270"/>
        <end position="291"/>
    </location>
</feature>